<name>A0A915ICS3_ROMCU</name>
<proteinExistence type="predicted"/>
<keyword evidence="2" id="KW-1185">Reference proteome</keyword>
<dbReference type="Pfam" id="PF00169">
    <property type="entry name" value="PH"/>
    <property type="match status" value="1"/>
</dbReference>
<dbReference type="Gene3D" id="2.30.29.30">
    <property type="entry name" value="Pleckstrin-homology domain (PH domain)/Phosphotyrosine-binding domain (PTB)"/>
    <property type="match status" value="1"/>
</dbReference>
<dbReference type="SMART" id="SM00233">
    <property type="entry name" value="PH"/>
    <property type="match status" value="1"/>
</dbReference>
<reference evidence="3" key="1">
    <citation type="submission" date="2022-11" db="UniProtKB">
        <authorList>
            <consortium name="WormBaseParasite"/>
        </authorList>
    </citation>
    <scope>IDENTIFICATION</scope>
</reference>
<dbReference type="PROSITE" id="PS50003">
    <property type="entry name" value="PH_DOMAIN"/>
    <property type="match status" value="1"/>
</dbReference>
<dbReference type="AlphaFoldDB" id="A0A915ICS3"/>
<evidence type="ECO:0000259" key="1">
    <source>
        <dbReference type="PROSITE" id="PS50003"/>
    </source>
</evidence>
<dbReference type="InterPro" id="IPR011993">
    <property type="entry name" value="PH-like_dom_sf"/>
</dbReference>
<protein>
    <submittedName>
        <fullName evidence="3">PH domain-containing protein</fullName>
    </submittedName>
</protein>
<dbReference type="Proteomes" id="UP000887565">
    <property type="component" value="Unplaced"/>
</dbReference>
<accession>A0A915ICS3</accession>
<dbReference type="WBParaSite" id="nRc.2.0.1.t11980-RA">
    <property type="protein sequence ID" value="nRc.2.0.1.t11980-RA"/>
    <property type="gene ID" value="nRc.2.0.1.g11980"/>
</dbReference>
<feature type="domain" description="PH" evidence="1">
    <location>
        <begin position="1"/>
        <end position="94"/>
    </location>
</feature>
<organism evidence="2 3">
    <name type="scientific">Romanomermis culicivorax</name>
    <name type="common">Nematode worm</name>
    <dbReference type="NCBI Taxonomy" id="13658"/>
    <lineage>
        <taxon>Eukaryota</taxon>
        <taxon>Metazoa</taxon>
        <taxon>Ecdysozoa</taxon>
        <taxon>Nematoda</taxon>
        <taxon>Enoplea</taxon>
        <taxon>Dorylaimia</taxon>
        <taxon>Mermithida</taxon>
        <taxon>Mermithoidea</taxon>
        <taxon>Mermithidae</taxon>
        <taxon>Romanomermis</taxon>
    </lineage>
</organism>
<evidence type="ECO:0000313" key="2">
    <source>
        <dbReference type="Proteomes" id="UP000887565"/>
    </source>
</evidence>
<sequence length="286" mass="32399">MVDEDQSKHMSGIIKISNKRWFVLGQKSQYMYYYKTPRDTSPAGKIDIGTAVFLYDRKNPCCMQIKTGSNDIILEASDFKTRMRWLEALQDRRRNWCRMTSAAALNSNGSFASNAQPDGLDAVENSLPGLSMFLSANYSAIDDNDKHVAMNDASETRKSTSVFYLEEANAVNNNASTSNINSSNKNEKSIVVKRNFSPLVSVVTCLKSRCNDLMDEITANRILVESLRANLLAAKNQTNALQRLADFKDTDQSKIDYVKESETERTYLHLQNSNLRKELNEMRDNK</sequence>
<dbReference type="SUPFAM" id="SSF50729">
    <property type="entry name" value="PH domain-like"/>
    <property type="match status" value="1"/>
</dbReference>
<evidence type="ECO:0000313" key="3">
    <source>
        <dbReference type="WBParaSite" id="nRc.2.0.1.t11980-RA"/>
    </source>
</evidence>
<dbReference type="InterPro" id="IPR001849">
    <property type="entry name" value="PH_domain"/>
</dbReference>